<dbReference type="InterPro" id="IPR042214">
    <property type="entry name" value="TruD_catalytic"/>
</dbReference>
<dbReference type="Proteomes" id="UP001054857">
    <property type="component" value="Unassembled WGS sequence"/>
</dbReference>
<evidence type="ECO:0000313" key="4">
    <source>
        <dbReference type="EMBL" id="GFR51214.1"/>
    </source>
</evidence>
<accession>A0AAD3HRK2</accession>
<organism evidence="4 5">
    <name type="scientific">Astrephomene gubernaculifera</name>
    <dbReference type="NCBI Taxonomy" id="47775"/>
    <lineage>
        <taxon>Eukaryota</taxon>
        <taxon>Viridiplantae</taxon>
        <taxon>Chlorophyta</taxon>
        <taxon>core chlorophytes</taxon>
        <taxon>Chlorophyceae</taxon>
        <taxon>CS clade</taxon>
        <taxon>Chlamydomonadales</taxon>
        <taxon>Astrephomenaceae</taxon>
        <taxon>Astrephomene</taxon>
    </lineage>
</organism>
<reference evidence="4 5" key="1">
    <citation type="journal article" date="2021" name="Sci. Rep.">
        <title>Genome sequencing of the multicellular alga Astrephomene provides insights into convergent evolution of germ-soma differentiation.</title>
        <authorList>
            <person name="Yamashita S."/>
            <person name="Yamamoto K."/>
            <person name="Matsuzaki R."/>
            <person name="Suzuki S."/>
            <person name="Yamaguchi H."/>
            <person name="Hirooka S."/>
            <person name="Minakuchi Y."/>
            <person name="Miyagishima S."/>
            <person name="Kawachi M."/>
            <person name="Toyoda A."/>
            <person name="Nozaki H."/>
        </authorList>
    </citation>
    <scope>NUCLEOTIDE SEQUENCE [LARGE SCALE GENOMIC DNA]</scope>
    <source>
        <strain evidence="4 5">NIES-4017</strain>
    </source>
</reference>
<comment type="caution">
    <text evidence="4">The sequence shown here is derived from an EMBL/GenBank/DDBJ whole genome shotgun (WGS) entry which is preliminary data.</text>
</comment>
<evidence type="ECO:0000313" key="5">
    <source>
        <dbReference type="Proteomes" id="UP001054857"/>
    </source>
</evidence>
<feature type="non-terminal residue" evidence="4">
    <location>
        <position position="150"/>
    </location>
</feature>
<dbReference type="InterPro" id="IPR011760">
    <property type="entry name" value="PsdUridine_synth_TruD_insert"/>
</dbReference>
<feature type="domain" description="TRUD" evidence="3">
    <location>
        <begin position="1"/>
        <end position="150"/>
    </location>
</feature>
<dbReference type="GO" id="GO:0005634">
    <property type="term" value="C:nucleus"/>
    <property type="evidence" value="ECO:0007669"/>
    <property type="project" value="TreeGrafter"/>
</dbReference>
<dbReference type="GO" id="GO:0003723">
    <property type="term" value="F:RNA binding"/>
    <property type="evidence" value="ECO:0007669"/>
    <property type="project" value="InterPro"/>
</dbReference>
<gene>
    <name evidence="4" type="ORF">Agub_g13586</name>
</gene>
<dbReference type="Gene3D" id="3.30.2350.20">
    <property type="entry name" value="TruD, catalytic domain"/>
    <property type="match status" value="1"/>
</dbReference>
<dbReference type="PANTHER" id="PTHR13326">
    <property type="entry name" value="TRNA PSEUDOURIDINE SYNTHASE D"/>
    <property type="match status" value="1"/>
</dbReference>
<evidence type="ECO:0000256" key="2">
    <source>
        <dbReference type="ARBA" id="ARBA00023235"/>
    </source>
</evidence>
<dbReference type="AlphaFoldDB" id="A0AAD3HRK2"/>
<evidence type="ECO:0000259" key="3">
    <source>
        <dbReference type="PROSITE" id="PS50984"/>
    </source>
</evidence>
<protein>
    <recommendedName>
        <fullName evidence="3">TRUD domain-containing protein</fullName>
    </recommendedName>
</protein>
<comment type="similarity">
    <text evidence="1">Belongs to the pseudouridine synthase TruD family.</text>
</comment>
<evidence type="ECO:0000256" key="1">
    <source>
        <dbReference type="ARBA" id="ARBA00007953"/>
    </source>
</evidence>
<keyword evidence="2" id="KW-0413">Isomerase</keyword>
<dbReference type="PANTHER" id="PTHR13326:SF21">
    <property type="entry name" value="PSEUDOURIDYLATE SYNTHASE PUS7L"/>
    <property type="match status" value="1"/>
</dbReference>
<keyword evidence="5" id="KW-1185">Reference proteome</keyword>
<dbReference type="SUPFAM" id="SSF55120">
    <property type="entry name" value="Pseudouridine synthase"/>
    <property type="match status" value="1"/>
</dbReference>
<dbReference type="Pfam" id="PF01142">
    <property type="entry name" value="TruD"/>
    <property type="match status" value="1"/>
</dbReference>
<dbReference type="PROSITE" id="PS50984">
    <property type="entry name" value="TRUD"/>
    <property type="match status" value="1"/>
</dbReference>
<dbReference type="GO" id="GO:0009982">
    <property type="term" value="F:pseudouridine synthase activity"/>
    <property type="evidence" value="ECO:0007669"/>
    <property type="project" value="InterPro"/>
</dbReference>
<name>A0AAD3HRK2_9CHLO</name>
<sequence>PRTLRMMYLHAWQSALWNAAASHRIRHYGHERVVVGDLVLPRRRHGASTTNGDDVEDAALMAADGGGGDGDVDYEMEDAAAAEGAEGAASAKTTTSAAGRLSAVRVVTEADVAAGRYDVFDVVLPLPGTEVSYPEHETGAWMRQAASEAG</sequence>
<dbReference type="EMBL" id="BMAR01000047">
    <property type="protein sequence ID" value="GFR51214.1"/>
    <property type="molecule type" value="Genomic_DNA"/>
</dbReference>
<dbReference type="GO" id="GO:0001522">
    <property type="term" value="P:pseudouridine synthesis"/>
    <property type="evidence" value="ECO:0007669"/>
    <property type="project" value="InterPro"/>
</dbReference>
<proteinExistence type="inferred from homology"/>
<dbReference type="InterPro" id="IPR001656">
    <property type="entry name" value="PsdUridine_synth_TruD"/>
</dbReference>
<dbReference type="InterPro" id="IPR020103">
    <property type="entry name" value="PsdUridine_synth_cat_dom_sf"/>
</dbReference>
<feature type="non-terminal residue" evidence="4">
    <location>
        <position position="1"/>
    </location>
</feature>